<evidence type="ECO:0000256" key="1">
    <source>
        <dbReference type="PROSITE-ProRule" id="PRU00047"/>
    </source>
</evidence>
<dbReference type="SMART" id="SM00343">
    <property type="entry name" value="ZnF_C2HC"/>
    <property type="match status" value="1"/>
</dbReference>
<keyword evidence="1" id="KW-0863">Zinc-finger</keyword>
<dbReference type="GO" id="GO:0008270">
    <property type="term" value="F:zinc ion binding"/>
    <property type="evidence" value="ECO:0007669"/>
    <property type="project" value="UniProtKB-KW"/>
</dbReference>
<dbReference type="PANTHER" id="PTHR47592:SF27">
    <property type="entry name" value="OS08G0421700 PROTEIN"/>
    <property type="match status" value="1"/>
</dbReference>
<gene>
    <name evidence="4" type="ORF">SHERM_06399</name>
</gene>
<organism evidence="4 5">
    <name type="scientific">Striga hermonthica</name>
    <name type="common">Purple witchweed</name>
    <name type="synonym">Buchnera hermonthica</name>
    <dbReference type="NCBI Taxonomy" id="68872"/>
    <lineage>
        <taxon>Eukaryota</taxon>
        <taxon>Viridiplantae</taxon>
        <taxon>Streptophyta</taxon>
        <taxon>Embryophyta</taxon>
        <taxon>Tracheophyta</taxon>
        <taxon>Spermatophyta</taxon>
        <taxon>Magnoliopsida</taxon>
        <taxon>eudicotyledons</taxon>
        <taxon>Gunneridae</taxon>
        <taxon>Pentapetalae</taxon>
        <taxon>asterids</taxon>
        <taxon>lamiids</taxon>
        <taxon>Lamiales</taxon>
        <taxon>Orobanchaceae</taxon>
        <taxon>Buchnereae</taxon>
        <taxon>Striga</taxon>
    </lineage>
</organism>
<dbReference type="Proteomes" id="UP001153555">
    <property type="component" value="Unassembled WGS sequence"/>
</dbReference>
<dbReference type="Pfam" id="PF22936">
    <property type="entry name" value="Pol_BBD"/>
    <property type="match status" value="1"/>
</dbReference>
<feature type="region of interest" description="Disordered" evidence="2">
    <location>
        <begin position="123"/>
        <end position="162"/>
    </location>
</feature>
<evidence type="ECO:0000313" key="5">
    <source>
        <dbReference type="Proteomes" id="UP001153555"/>
    </source>
</evidence>
<dbReference type="Pfam" id="PF14223">
    <property type="entry name" value="Retrotran_gag_2"/>
    <property type="match status" value="1"/>
</dbReference>
<evidence type="ECO:0000313" key="4">
    <source>
        <dbReference type="EMBL" id="CAA0839936.1"/>
    </source>
</evidence>
<dbReference type="InterPro" id="IPR054722">
    <property type="entry name" value="PolX-like_BBD"/>
</dbReference>
<reference evidence="4" key="1">
    <citation type="submission" date="2019-12" db="EMBL/GenBank/DDBJ databases">
        <authorList>
            <person name="Scholes J."/>
        </authorList>
    </citation>
    <scope>NUCLEOTIDE SEQUENCE</scope>
</reference>
<feature type="compositionally biased region" description="Basic and acidic residues" evidence="2">
    <location>
        <begin position="148"/>
        <end position="162"/>
    </location>
</feature>
<dbReference type="InterPro" id="IPR025724">
    <property type="entry name" value="GAG-pre-integrase_dom"/>
</dbReference>
<keyword evidence="1" id="KW-0479">Metal-binding</keyword>
<dbReference type="AlphaFoldDB" id="A0A9N7P0A5"/>
<dbReference type="Pfam" id="PF13976">
    <property type="entry name" value="gag_pre-integrs"/>
    <property type="match status" value="1"/>
</dbReference>
<accession>A0A9N7P0A5</accession>
<dbReference type="PROSITE" id="PS50158">
    <property type="entry name" value="ZF_CCHC"/>
    <property type="match status" value="1"/>
</dbReference>
<dbReference type="OrthoDB" id="912202at2759"/>
<dbReference type="SUPFAM" id="SSF57756">
    <property type="entry name" value="Retrovirus zinc finger-like domains"/>
    <property type="match status" value="1"/>
</dbReference>
<name>A0A9N7P0A5_STRHE</name>
<dbReference type="EMBL" id="CACSLK010031655">
    <property type="protein sequence ID" value="CAA0839936.1"/>
    <property type="molecule type" value="Genomic_DNA"/>
</dbReference>
<proteinExistence type="predicted"/>
<dbReference type="PANTHER" id="PTHR47592">
    <property type="entry name" value="PBF68 PROTEIN"/>
    <property type="match status" value="1"/>
</dbReference>
<sequence>MHIGSDRAKKAKAQQLRREYEALAFRDGEAVEDFSIRLQSLVSQLAAHGVTITDEEAVAKYLRVVPPKYALIALSIETLIDMSTLTIEDVTGRLRAVDDRVETPTITTSGKLLLTEEEWAARMRERRPGEGSSNRGGYGKRQGKATQKKKDGNNARPIDKDTCRRCGKTGHWARDCKNPKKEKREAHFAQVDDEEPALLMATTCTLHDVEPELEEVKAATTEHGKALQAVHLDESSAQVHLGRMASGMEQRWYVDSGASNHMTGSKEAFSELDDSVTGTVKFGDGSKVEIRGRGTVIFRCQNGEHRALTVVYYIPQLRSSIISIGQLDEHDYEVLVKGGVLELQDREQRLLAKVQRSRNRLYLLDLKVEQPVCLAARHTEEPWLWHARFGHLSFDALGRLRKMVRGLPHIEHEGELCDSCLAGKQRRLPLSSGTRVAP</sequence>
<keyword evidence="1" id="KW-0862">Zinc</keyword>
<evidence type="ECO:0000259" key="3">
    <source>
        <dbReference type="PROSITE" id="PS50158"/>
    </source>
</evidence>
<comment type="caution">
    <text evidence="4">The sequence shown here is derived from an EMBL/GenBank/DDBJ whole genome shotgun (WGS) entry which is preliminary data.</text>
</comment>
<evidence type="ECO:0000256" key="2">
    <source>
        <dbReference type="SAM" id="MobiDB-lite"/>
    </source>
</evidence>
<dbReference type="Pfam" id="PF00098">
    <property type="entry name" value="zf-CCHC"/>
    <property type="match status" value="1"/>
</dbReference>
<keyword evidence="5" id="KW-1185">Reference proteome</keyword>
<dbReference type="InterPro" id="IPR001878">
    <property type="entry name" value="Znf_CCHC"/>
</dbReference>
<dbReference type="Gene3D" id="4.10.60.10">
    <property type="entry name" value="Zinc finger, CCHC-type"/>
    <property type="match status" value="1"/>
</dbReference>
<feature type="domain" description="CCHC-type" evidence="3">
    <location>
        <begin position="163"/>
        <end position="178"/>
    </location>
</feature>
<dbReference type="GO" id="GO:0003676">
    <property type="term" value="F:nucleic acid binding"/>
    <property type="evidence" value="ECO:0007669"/>
    <property type="project" value="InterPro"/>
</dbReference>
<dbReference type="InterPro" id="IPR036875">
    <property type="entry name" value="Znf_CCHC_sf"/>
</dbReference>
<protein>
    <submittedName>
        <fullName evidence="4">Gag-Pol-related retrotransposon family protein</fullName>
    </submittedName>
</protein>